<dbReference type="Gene3D" id="3.40.50.450">
    <property type="match status" value="1"/>
</dbReference>
<feature type="binding site" evidence="10">
    <location>
        <begin position="186"/>
        <end position="188"/>
    </location>
    <ligand>
        <name>substrate</name>
    </ligand>
</feature>
<dbReference type="Pfam" id="PF00365">
    <property type="entry name" value="PFK"/>
    <property type="match status" value="1"/>
</dbReference>
<keyword evidence="13" id="KW-1185">Reference proteome</keyword>
<dbReference type="InterPro" id="IPR054846">
    <property type="entry name" value="PFKA_PPi_Ttgales"/>
</dbReference>
<dbReference type="HOGENOM" id="CLU_020655_0_0_9"/>
<comment type="caution">
    <text evidence="12">The sequence shown here is derived from an EMBL/GenBank/DDBJ whole genome shotgun (WGS) entry which is preliminary data.</text>
</comment>
<evidence type="ECO:0000256" key="3">
    <source>
        <dbReference type="ARBA" id="ARBA00022490"/>
    </source>
</evidence>
<comment type="similarity">
    <text evidence="10">Belongs to the phosphofructokinase type A (PFKA) family. PPi-dependent PFK group II subfamily. Clade 'Short' sub-subfamily.</text>
</comment>
<dbReference type="GO" id="GO:0006002">
    <property type="term" value="P:fructose 6-phosphate metabolic process"/>
    <property type="evidence" value="ECO:0007669"/>
    <property type="project" value="InterPro"/>
</dbReference>
<feature type="binding site" evidence="10">
    <location>
        <position position="111"/>
    </location>
    <ligand>
        <name>Mg(2+)</name>
        <dbReference type="ChEBI" id="CHEBI:18420"/>
        <note>catalytic</note>
    </ligand>
</feature>
<reference evidence="12 13" key="1">
    <citation type="submission" date="2009-04" db="EMBL/GenBank/DDBJ databases">
        <authorList>
            <person name="Qin X."/>
            <person name="Bachman B."/>
            <person name="Battles P."/>
            <person name="Bell A."/>
            <person name="Bess C."/>
            <person name="Bickham C."/>
            <person name="Chaboub L."/>
            <person name="Chen D."/>
            <person name="Coyle M."/>
            <person name="Deiros D.R."/>
            <person name="Dinh H."/>
            <person name="Forbes L."/>
            <person name="Fowler G."/>
            <person name="Francisco L."/>
            <person name="Fu Q."/>
            <person name="Gubbala S."/>
            <person name="Hale W."/>
            <person name="Han Y."/>
            <person name="Hemphill L."/>
            <person name="Highlander S.K."/>
            <person name="Hirani K."/>
            <person name="Hogues M."/>
            <person name="Jackson L."/>
            <person name="Jakkamsetti A."/>
            <person name="Javaid M."/>
            <person name="Jiang H."/>
            <person name="Korchina V."/>
            <person name="Kovar C."/>
            <person name="Lara F."/>
            <person name="Lee S."/>
            <person name="Mata R."/>
            <person name="Mathew T."/>
            <person name="Moen C."/>
            <person name="Morales K."/>
            <person name="Munidasa M."/>
            <person name="Nazareth L."/>
            <person name="Ngo R."/>
            <person name="Nguyen L."/>
            <person name="Okwuonu G."/>
            <person name="Ongeri F."/>
            <person name="Patil S."/>
            <person name="Petrosino J."/>
            <person name="Pham C."/>
            <person name="Pham P."/>
            <person name="Pu L.-L."/>
            <person name="Puazo M."/>
            <person name="Raj R."/>
            <person name="Reid J."/>
            <person name="Rouhana J."/>
            <person name="Saada N."/>
            <person name="Shang Y."/>
            <person name="Simmons D."/>
            <person name="Thornton R."/>
            <person name="Warren J."/>
            <person name="Weissenberger G."/>
            <person name="Zhang J."/>
            <person name="Zhang L."/>
            <person name="Zhou C."/>
            <person name="Zhu D."/>
            <person name="Muzny D."/>
            <person name="Worley K."/>
            <person name="Gibbs R."/>
        </authorList>
    </citation>
    <scope>NUCLEOTIDE SEQUENCE [LARGE SCALE GENOMIC DNA]</scope>
    <source>
        <strain evidence="12 13">ATCC 43531</strain>
    </source>
</reference>
<evidence type="ECO:0000256" key="4">
    <source>
        <dbReference type="ARBA" id="ARBA00022679"/>
    </source>
</evidence>
<feature type="site" description="Important for catalytic activity and substrate specificity; stabilizes the transition state when the phosphoryl donor is PPi; prevents ATP from binding by mimicking the alpha-phosphate group of ATP" evidence="10">
    <location>
        <position position="112"/>
    </location>
</feature>
<feature type="binding site" evidence="10">
    <location>
        <begin position="307"/>
        <end position="310"/>
    </location>
    <ligand>
        <name>substrate</name>
    </ligand>
</feature>
<dbReference type="GO" id="GO:0046872">
    <property type="term" value="F:metal ion binding"/>
    <property type="evidence" value="ECO:0007669"/>
    <property type="project" value="UniProtKB-KW"/>
</dbReference>
<evidence type="ECO:0000256" key="8">
    <source>
        <dbReference type="ARBA" id="ARBA00023152"/>
    </source>
</evidence>
<dbReference type="UniPathway" id="UPA00109">
    <property type="reaction ID" value="UER00182"/>
</dbReference>
<dbReference type="PRINTS" id="PR00476">
    <property type="entry name" value="PHFRCTKINASE"/>
</dbReference>
<evidence type="ECO:0000256" key="7">
    <source>
        <dbReference type="ARBA" id="ARBA00022842"/>
    </source>
</evidence>
<comment type="pathway">
    <text evidence="10">Carbohydrate degradation; glycolysis; D-glyceraldehyde 3-phosphate and glycerone phosphate from D-glucose: step 3/4.</text>
</comment>
<keyword evidence="8 10" id="KW-0324">Glycolysis</keyword>
<dbReference type="eggNOG" id="COG0205">
    <property type="taxonomic scope" value="Bacteria"/>
</dbReference>
<dbReference type="PIRSF" id="PIRSF036482">
    <property type="entry name" value="PPi_PFK_TM0289"/>
    <property type="match status" value="1"/>
</dbReference>
<dbReference type="InterPro" id="IPR011403">
    <property type="entry name" value="PPi-PFK_TM0289"/>
</dbReference>
<evidence type="ECO:0000256" key="5">
    <source>
        <dbReference type="ARBA" id="ARBA00022723"/>
    </source>
</evidence>
<dbReference type="AlphaFoldDB" id="C4V5M5"/>
<protein>
    <recommendedName>
        <fullName evidence="10">Pyrophosphate--fructose 6-phosphate 1-phosphotransferase</fullName>
        <ecNumber evidence="10">2.7.1.90</ecNumber>
    </recommendedName>
    <alternativeName>
        <fullName evidence="10">6-phosphofructokinase, pyrophosphate dependent</fullName>
    </alternativeName>
    <alternativeName>
        <fullName evidence="10">PPi-dependent phosphofructokinase</fullName>
        <shortName evidence="10">PPi-PFK</shortName>
    </alternativeName>
    <alternativeName>
        <fullName evidence="10">Pyrophosphate-dependent 6-phosphofructose-1-kinase</fullName>
    </alternativeName>
</protein>
<sequence length="422" mass="46375">MFMIGIKNVIAIICGGGPAPGINSVISAVVSEATRHGWDVLGIYDGFSRIARGEKNYVRLEPANISRIHLTGGCILKMSRFNPTKKESDLRTVVETLTELGVTHLVTIGGDDTAFSSMAVSEYARKMGRTINVVHVPKTIDNDLPLPEGVPTFGFETARAFGTMEIENLMEDASTTNNRWYFTIAMGRTAGHLALGMGRSAGAAITIIPEEFAQDKIPLQQVVDVIVGSIVKRYLTGRNYGVAVIAEGVIEKIAEEDFAKLGNVVTDEHGHIRYSELDFGEIIKQAVLAETKKLGITISVIDKEIGYELRCTAPIAYDIDYCRSLGYSAVKFLMQGDTGAIITIQDNQAVPMRFDEIRDPETGKTKVRKVNIASVHYRIARGFMMRLEKGDLDDPGLANAYRMTQEAFKERYAYLFDGDAAE</sequence>
<feature type="active site" description="Proton acceptor" evidence="10">
    <location>
        <position position="141"/>
    </location>
</feature>
<dbReference type="EC" id="2.7.1.90" evidence="10"/>
<evidence type="ECO:0000256" key="2">
    <source>
        <dbReference type="ARBA" id="ARBA00003138"/>
    </source>
</evidence>
<evidence type="ECO:0000313" key="13">
    <source>
        <dbReference type="Proteomes" id="UP000005309"/>
    </source>
</evidence>
<keyword evidence="3 10" id="KW-0963">Cytoplasm</keyword>
<dbReference type="PANTHER" id="PTHR43650:SF1">
    <property type="entry name" value="PYROPHOSPHATE--FRUCTOSE 6-PHOSPHATE 1-PHOSPHOTRANSFERASE SUBUNIT BETA 2"/>
    <property type="match status" value="1"/>
</dbReference>
<evidence type="ECO:0000313" key="12">
    <source>
        <dbReference type="EMBL" id="EEQ47890.1"/>
    </source>
</evidence>
<dbReference type="SUPFAM" id="SSF53784">
    <property type="entry name" value="Phosphofructokinase"/>
    <property type="match status" value="1"/>
</dbReference>
<dbReference type="HAMAP" id="MF_01979">
    <property type="entry name" value="Phosphofructokinase_II_Short"/>
    <property type="match status" value="1"/>
</dbReference>
<dbReference type="STRING" id="638302.HMPREF0908_1819"/>
<keyword evidence="7 10" id="KW-0460">Magnesium</keyword>
<dbReference type="EMBL" id="ACLA01000031">
    <property type="protein sequence ID" value="EEQ47890.1"/>
    <property type="molecule type" value="Genomic_DNA"/>
</dbReference>
<accession>C4V5M5</accession>
<keyword evidence="4 10" id="KW-0808">Transferase</keyword>
<feature type="domain" description="Phosphofructokinase" evidence="11">
    <location>
        <begin position="10"/>
        <end position="333"/>
    </location>
</feature>
<feature type="binding site" evidence="10">
    <location>
        <position position="247"/>
    </location>
    <ligand>
        <name>substrate</name>
    </ligand>
</feature>
<gene>
    <name evidence="10" type="primary">pfp</name>
    <name evidence="12" type="ORF">HMPREF0908_1819</name>
</gene>
<dbReference type="PANTHER" id="PTHR43650">
    <property type="entry name" value="PYROPHOSPHATE--FRUCTOSE 6-PHOSPHATE 1-PHOSPHOTRANSFERASE"/>
    <property type="match status" value="1"/>
</dbReference>
<name>C4V5M5_9FIRM</name>
<keyword evidence="6 10" id="KW-0418">Kinase</keyword>
<comment type="subunit">
    <text evidence="10">Homodimer.</text>
</comment>
<comment type="function">
    <text evidence="2 10">Catalyzes the phosphorylation of D-fructose 6-phosphate, the first committing step of glycolysis. Uses inorganic phosphate (PPi) as phosphoryl donor instead of ATP like common ATP-dependent phosphofructokinases (ATP-PFKs), which renders the reaction reversible, and can thus function both in glycolysis and gluconeogenesis. Consistently, PPi-PFK can replace the enzymes of both the forward (ATP-PFK) and reverse (fructose-bisphosphatase (FBPase)) reactions.</text>
</comment>
<organism evidence="12 13">
    <name type="scientific">Selenomonas flueggei ATCC 43531</name>
    <dbReference type="NCBI Taxonomy" id="638302"/>
    <lineage>
        <taxon>Bacteria</taxon>
        <taxon>Bacillati</taxon>
        <taxon>Bacillota</taxon>
        <taxon>Negativicutes</taxon>
        <taxon>Selenomonadales</taxon>
        <taxon>Selenomonadaceae</taxon>
        <taxon>Selenomonas</taxon>
    </lineage>
</organism>
<keyword evidence="5 10" id="KW-0479">Metal-binding</keyword>
<feature type="binding site" evidence="10">
    <location>
        <begin position="139"/>
        <end position="141"/>
    </location>
    <ligand>
        <name>substrate</name>
    </ligand>
</feature>
<proteinExistence type="inferred from homology"/>
<evidence type="ECO:0000259" key="11">
    <source>
        <dbReference type="Pfam" id="PF00365"/>
    </source>
</evidence>
<feature type="binding site" evidence="10">
    <location>
        <position position="17"/>
    </location>
    <ligand>
        <name>diphosphate</name>
        <dbReference type="ChEBI" id="CHEBI:33019"/>
    </ligand>
</feature>
<dbReference type="GO" id="GO:0047334">
    <property type="term" value="F:diphosphate-fructose-6-phosphate 1-phosphotransferase activity"/>
    <property type="evidence" value="ECO:0007669"/>
    <property type="project" value="UniProtKB-EC"/>
</dbReference>
<dbReference type="Proteomes" id="UP000005309">
    <property type="component" value="Unassembled WGS sequence"/>
</dbReference>
<evidence type="ECO:0000256" key="10">
    <source>
        <dbReference type="HAMAP-Rule" id="MF_01979"/>
    </source>
</evidence>
<evidence type="ECO:0000256" key="1">
    <source>
        <dbReference type="ARBA" id="ARBA00001946"/>
    </source>
</evidence>
<dbReference type="GO" id="GO:0005829">
    <property type="term" value="C:cytosol"/>
    <property type="evidence" value="ECO:0007669"/>
    <property type="project" value="TreeGrafter"/>
</dbReference>
<dbReference type="NCBIfam" id="NF041103">
    <property type="entry name" value="PFKA_PPi_Ttgales"/>
    <property type="match status" value="1"/>
</dbReference>
<comment type="cofactor">
    <cofactor evidence="1 10">
        <name>Mg(2+)</name>
        <dbReference type="ChEBI" id="CHEBI:18420"/>
    </cofactor>
</comment>
<evidence type="ECO:0000256" key="6">
    <source>
        <dbReference type="ARBA" id="ARBA00022777"/>
    </source>
</evidence>
<dbReference type="Gene3D" id="3.40.50.460">
    <property type="entry name" value="Phosphofructokinase domain"/>
    <property type="match status" value="1"/>
</dbReference>
<dbReference type="InterPro" id="IPR000023">
    <property type="entry name" value="Phosphofructokinase_dom"/>
</dbReference>
<evidence type="ECO:0000256" key="9">
    <source>
        <dbReference type="ARBA" id="ARBA00048072"/>
    </source>
</evidence>
<dbReference type="InterPro" id="IPR035966">
    <property type="entry name" value="PKF_sf"/>
</dbReference>
<dbReference type="GO" id="GO:0003872">
    <property type="term" value="F:6-phosphofructokinase activity"/>
    <property type="evidence" value="ECO:0007669"/>
    <property type="project" value="UniProtKB-UniRule"/>
</dbReference>
<feature type="site" description="Important for catalytic activity; stabilizes the transition state when the phosphoryl donor is PPi" evidence="10">
    <location>
        <position position="138"/>
    </location>
</feature>
<dbReference type="InterPro" id="IPR022953">
    <property type="entry name" value="ATP_PFK"/>
</dbReference>
<dbReference type="GO" id="GO:0009749">
    <property type="term" value="P:response to glucose"/>
    <property type="evidence" value="ECO:0007669"/>
    <property type="project" value="TreeGrafter"/>
</dbReference>
<comment type="subcellular location">
    <subcellularLocation>
        <location evidence="10">Cytoplasm</location>
    </subcellularLocation>
</comment>
<comment type="activity regulation">
    <text evidence="10">Non-allosteric.</text>
</comment>
<comment type="catalytic activity">
    <reaction evidence="9 10">
        <text>beta-D-fructose 6-phosphate + diphosphate = beta-D-fructose 1,6-bisphosphate + phosphate + H(+)</text>
        <dbReference type="Rhea" id="RHEA:13613"/>
        <dbReference type="ChEBI" id="CHEBI:15378"/>
        <dbReference type="ChEBI" id="CHEBI:32966"/>
        <dbReference type="ChEBI" id="CHEBI:33019"/>
        <dbReference type="ChEBI" id="CHEBI:43474"/>
        <dbReference type="ChEBI" id="CHEBI:57634"/>
        <dbReference type="EC" id="2.7.1.90"/>
    </reaction>
</comment>